<reference evidence="1" key="1">
    <citation type="submission" date="2018-05" db="EMBL/GenBank/DDBJ databases">
        <authorList>
            <person name="Lanie J.A."/>
            <person name="Ng W.-L."/>
            <person name="Kazmierczak K.M."/>
            <person name="Andrzejewski T.M."/>
            <person name="Davidsen T.M."/>
            <person name="Wayne K.J."/>
            <person name="Tettelin H."/>
            <person name="Glass J.I."/>
            <person name="Rusch D."/>
            <person name="Podicherti R."/>
            <person name="Tsui H.-C.T."/>
            <person name="Winkler M.E."/>
        </authorList>
    </citation>
    <scope>NUCLEOTIDE SEQUENCE</scope>
</reference>
<evidence type="ECO:0008006" key="2">
    <source>
        <dbReference type="Google" id="ProtNLM"/>
    </source>
</evidence>
<dbReference type="SUPFAM" id="SSF53613">
    <property type="entry name" value="Ribokinase-like"/>
    <property type="match status" value="1"/>
</dbReference>
<accession>A0A383CCL1</accession>
<dbReference type="PANTHER" id="PTHR46969">
    <property type="entry name" value="BIFUNCTIONAL PROTEIN HLDE"/>
    <property type="match status" value="1"/>
</dbReference>
<dbReference type="GO" id="GO:0033785">
    <property type="term" value="F:heptose 7-phosphate kinase activity"/>
    <property type="evidence" value="ECO:0007669"/>
    <property type="project" value="TreeGrafter"/>
</dbReference>
<protein>
    <recommendedName>
        <fullName evidence="2">Carbohydrate kinase PfkB domain-containing protein</fullName>
    </recommendedName>
</protein>
<proteinExistence type="predicted"/>
<name>A0A383CCL1_9ZZZZ</name>
<feature type="non-terminal residue" evidence="1">
    <location>
        <position position="241"/>
    </location>
</feature>
<dbReference type="PANTHER" id="PTHR46969:SF1">
    <property type="entry name" value="BIFUNCTIONAL PROTEIN HLDE"/>
    <property type="match status" value="1"/>
</dbReference>
<sequence length="241" mass="27017">KRFKEITSKYSRLRIAVVGDYSLDRYLDIDLSKNETSIETGLPVYNVSDVRAQPGAAGTILSNLVTLGIGELWAVGFCGIDGHGYELCRALKNLPDVKTQYFLKNKKQKTFTYCKPLVIVPDKTPRELNRYDIKNWHPTPHTLQKHLANAVMKLANNVDAIIVLDQVDVPETGVITSSMLETIDKLTKITPSKQLLPIIIGDSRNGFEGWPNIDLKMNLNEFRKMTGISLECLKDIKTAIA</sequence>
<dbReference type="GO" id="GO:0033786">
    <property type="term" value="F:heptose-1-phosphate adenylyltransferase activity"/>
    <property type="evidence" value="ECO:0007669"/>
    <property type="project" value="TreeGrafter"/>
</dbReference>
<dbReference type="Gene3D" id="3.40.1190.20">
    <property type="match status" value="1"/>
</dbReference>
<organism evidence="1">
    <name type="scientific">marine metagenome</name>
    <dbReference type="NCBI Taxonomy" id="408172"/>
    <lineage>
        <taxon>unclassified sequences</taxon>
        <taxon>metagenomes</taxon>
        <taxon>ecological metagenomes</taxon>
    </lineage>
</organism>
<dbReference type="InterPro" id="IPR029056">
    <property type="entry name" value="Ribokinase-like"/>
</dbReference>
<feature type="non-terminal residue" evidence="1">
    <location>
        <position position="1"/>
    </location>
</feature>
<dbReference type="GO" id="GO:0005829">
    <property type="term" value="C:cytosol"/>
    <property type="evidence" value="ECO:0007669"/>
    <property type="project" value="TreeGrafter"/>
</dbReference>
<gene>
    <name evidence="1" type="ORF">METZ01_LOCUS482704</name>
</gene>
<evidence type="ECO:0000313" key="1">
    <source>
        <dbReference type="EMBL" id="SVE29850.1"/>
    </source>
</evidence>
<dbReference type="AlphaFoldDB" id="A0A383CCL1"/>
<dbReference type="EMBL" id="UINC01207664">
    <property type="protein sequence ID" value="SVE29850.1"/>
    <property type="molecule type" value="Genomic_DNA"/>
</dbReference>